<protein>
    <submittedName>
        <fullName evidence="2">Uncharacterized protein</fullName>
    </submittedName>
</protein>
<feature type="compositionally biased region" description="Basic and acidic residues" evidence="1">
    <location>
        <begin position="1"/>
        <end position="11"/>
    </location>
</feature>
<comment type="caution">
    <text evidence="2">The sequence shown here is derived from an EMBL/GenBank/DDBJ whole genome shotgun (WGS) entry which is preliminary data.</text>
</comment>
<evidence type="ECO:0000256" key="1">
    <source>
        <dbReference type="SAM" id="MobiDB-lite"/>
    </source>
</evidence>
<proteinExistence type="predicted"/>
<sequence>MEPFLQERKLQDPVPRSWKMPSVSHRDNPLLSISKSALVVFDGDSGEITLNQESEGGLHDLATDRNKI</sequence>
<dbReference type="EMBL" id="CACRXK020000460">
    <property type="protein sequence ID" value="CAB3982066.1"/>
    <property type="molecule type" value="Genomic_DNA"/>
</dbReference>
<name>A0A6S7G1J7_PARCT</name>
<feature type="region of interest" description="Disordered" evidence="1">
    <location>
        <begin position="1"/>
        <end position="25"/>
    </location>
</feature>
<evidence type="ECO:0000313" key="3">
    <source>
        <dbReference type="Proteomes" id="UP001152795"/>
    </source>
</evidence>
<dbReference type="Proteomes" id="UP001152795">
    <property type="component" value="Unassembled WGS sequence"/>
</dbReference>
<accession>A0A6S7G1J7</accession>
<gene>
    <name evidence="2" type="ORF">PACLA_8A071647</name>
</gene>
<keyword evidence="3" id="KW-1185">Reference proteome</keyword>
<dbReference type="AlphaFoldDB" id="A0A6S7G1J7"/>
<organism evidence="2 3">
    <name type="scientific">Paramuricea clavata</name>
    <name type="common">Red gorgonian</name>
    <name type="synonym">Violescent sea-whip</name>
    <dbReference type="NCBI Taxonomy" id="317549"/>
    <lineage>
        <taxon>Eukaryota</taxon>
        <taxon>Metazoa</taxon>
        <taxon>Cnidaria</taxon>
        <taxon>Anthozoa</taxon>
        <taxon>Octocorallia</taxon>
        <taxon>Malacalcyonacea</taxon>
        <taxon>Plexauridae</taxon>
        <taxon>Paramuricea</taxon>
    </lineage>
</organism>
<evidence type="ECO:0000313" key="2">
    <source>
        <dbReference type="EMBL" id="CAB3982066.1"/>
    </source>
</evidence>
<reference evidence="2" key="1">
    <citation type="submission" date="2020-04" db="EMBL/GenBank/DDBJ databases">
        <authorList>
            <person name="Alioto T."/>
            <person name="Alioto T."/>
            <person name="Gomez Garrido J."/>
        </authorList>
    </citation>
    <scope>NUCLEOTIDE SEQUENCE</scope>
    <source>
        <strain evidence="2">A484AB</strain>
    </source>
</reference>